<dbReference type="HOGENOM" id="CLU_063467_0_0_12"/>
<dbReference type="SUPFAM" id="SSF81901">
    <property type="entry name" value="HCP-like"/>
    <property type="match status" value="1"/>
</dbReference>
<keyword evidence="3" id="KW-1185">Reference proteome</keyword>
<dbReference type="Proteomes" id="UP000014541">
    <property type="component" value="Unassembled WGS sequence"/>
</dbReference>
<evidence type="ECO:0000313" key="3">
    <source>
        <dbReference type="Proteomes" id="UP000014541"/>
    </source>
</evidence>
<dbReference type="eggNOG" id="COG3118">
    <property type="taxonomic scope" value="Bacteria"/>
</dbReference>
<feature type="signal peptide" evidence="1">
    <location>
        <begin position="1"/>
        <end position="19"/>
    </location>
</feature>
<keyword evidence="1" id="KW-0732">Signal</keyword>
<dbReference type="STRING" id="1125699.HMPREF9194_00981"/>
<comment type="caution">
    <text evidence="2">The sequence shown here is derived from an EMBL/GenBank/DDBJ whole genome shotgun (WGS) entry which is preliminary data.</text>
</comment>
<protein>
    <submittedName>
        <fullName evidence="2">Uncharacterized protein</fullName>
    </submittedName>
</protein>
<reference evidence="2 3" key="1">
    <citation type="submission" date="2013-04" db="EMBL/GenBank/DDBJ databases">
        <title>The Genome Sequence of Treponema maltophilum ATCC 51939.</title>
        <authorList>
            <consortium name="The Broad Institute Genomics Platform"/>
            <person name="Earl A."/>
            <person name="Ward D."/>
            <person name="Feldgarden M."/>
            <person name="Gevers D."/>
            <person name="Leonetti C."/>
            <person name="Blanton J.M."/>
            <person name="Dewhirst F.E."/>
            <person name="Izard J."/>
            <person name="Walker B."/>
            <person name="Young S."/>
            <person name="Zeng Q."/>
            <person name="Gargeya S."/>
            <person name="Fitzgerald M."/>
            <person name="Haas B."/>
            <person name="Abouelleil A."/>
            <person name="Allen A.W."/>
            <person name="Alvarado L."/>
            <person name="Arachchi H.M."/>
            <person name="Berlin A.M."/>
            <person name="Chapman S.B."/>
            <person name="Gainer-Dewar J."/>
            <person name="Goldberg J."/>
            <person name="Griggs A."/>
            <person name="Gujja S."/>
            <person name="Hansen M."/>
            <person name="Howarth C."/>
            <person name="Imamovic A."/>
            <person name="Ireland A."/>
            <person name="Larimer J."/>
            <person name="McCowan C."/>
            <person name="Murphy C."/>
            <person name="Pearson M."/>
            <person name="Poon T.W."/>
            <person name="Priest M."/>
            <person name="Roberts A."/>
            <person name="Saif S."/>
            <person name="Shea T."/>
            <person name="Sisk P."/>
            <person name="Sykes S."/>
            <person name="Wortman J."/>
            <person name="Nusbaum C."/>
            <person name="Birren B."/>
        </authorList>
    </citation>
    <scope>NUCLEOTIDE SEQUENCE [LARGE SCALE GENOMIC DNA]</scope>
    <source>
        <strain evidence="2 3">ATCC 51939</strain>
    </source>
</reference>
<organism evidence="2 3">
    <name type="scientific">Treponema maltophilum ATCC 51939</name>
    <dbReference type="NCBI Taxonomy" id="1125699"/>
    <lineage>
        <taxon>Bacteria</taxon>
        <taxon>Pseudomonadati</taxon>
        <taxon>Spirochaetota</taxon>
        <taxon>Spirochaetia</taxon>
        <taxon>Spirochaetales</taxon>
        <taxon>Treponemataceae</taxon>
        <taxon>Treponema</taxon>
    </lineage>
</organism>
<dbReference type="OrthoDB" id="356136at2"/>
<dbReference type="RefSeq" id="WP_016525273.1">
    <property type="nucleotide sequence ID" value="NZ_KE332518.1"/>
</dbReference>
<accession>S3KEP0</accession>
<sequence length="376" mass="42449">MKKSAFAAILCFFSLFAPARNLAAQMPSEQDFDNSSRRILEQANEAFDAKDFGTAFRLAETAKERWKTEKERSVAVLEAALSQPALMKAGDNLETALALLRERNNTEAVRIIESKLVRFGFQDFDYSVKNFTAYIKNTAYPEADFLLGKLYMIEGEYALAEHFYASAYEGRRYLDIPDVQFDILADLAELYKLTGDSEKYESVLLILASQDDKYRQNNNPSAFISAVVSAVKRGMGADKLFFLYRSDNYKTLPVWYRLTTYYDSLDLNERAVETALLFCITAVSRADSIIKSRDMDYAYTGVRPLLHKIQLYGDINEWAAKYKLWEGFYLLGKTAQKAGYSSFAAEIFSAVAAESPERTWTVLAQKALSSSSAGSD</sequence>
<name>S3KEP0_TREMA</name>
<feature type="chain" id="PRO_5004522899" evidence="1">
    <location>
        <begin position="20"/>
        <end position="376"/>
    </location>
</feature>
<dbReference type="PATRIC" id="fig|1125699.3.peg.1005"/>
<dbReference type="EMBL" id="ATFF01000006">
    <property type="protein sequence ID" value="EPF30662.1"/>
    <property type="molecule type" value="Genomic_DNA"/>
</dbReference>
<dbReference type="AlphaFoldDB" id="S3KEP0"/>
<gene>
    <name evidence="2" type="ORF">HMPREF9194_00981</name>
</gene>
<evidence type="ECO:0000313" key="2">
    <source>
        <dbReference type="EMBL" id="EPF30662.1"/>
    </source>
</evidence>
<evidence type="ECO:0000256" key="1">
    <source>
        <dbReference type="SAM" id="SignalP"/>
    </source>
</evidence>
<proteinExistence type="predicted"/>